<feature type="region of interest" description="Disordered" evidence="1">
    <location>
        <begin position="1"/>
        <end position="27"/>
    </location>
</feature>
<dbReference type="EMBL" id="BSYR01000063">
    <property type="protein sequence ID" value="GMJ12303.1"/>
    <property type="molecule type" value="Genomic_DNA"/>
</dbReference>
<comment type="caution">
    <text evidence="3">The sequence shown here is derived from an EMBL/GenBank/DDBJ whole genome shotgun (WGS) entry which is preliminary data.</text>
</comment>
<evidence type="ECO:0000313" key="3">
    <source>
        <dbReference type="EMBL" id="GMJ12303.1"/>
    </source>
</evidence>
<dbReference type="Proteomes" id="UP001165190">
    <property type="component" value="Unassembled WGS sequence"/>
</dbReference>
<evidence type="ECO:0000313" key="4">
    <source>
        <dbReference type="Proteomes" id="UP001165190"/>
    </source>
</evidence>
<sequence length="236" mass="26583">MKEKENQTPRKEHRRSNDYPAKKTPKKIARNSLTEAFISPIEDVLPDISEESIDFSSISAFSDANFNIETAEVRVITLLSMRVYLSKNCICWRQINCVILSNPLLSTSLETLTLSEIGSCSKIATANRDGQIDFSKTGLEEVEIVANLLKKARLQALNSVDMENKSKKVLDALIEFAINEFYTLPQEIDKLPELVRTNVSVRFLSFLLTVVAAALFSLYFFCYSRLDPSFTGLPPT</sequence>
<protein>
    <submittedName>
        <fullName evidence="3">Uncharacterized protein</fullName>
    </submittedName>
</protein>
<keyword evidence="2" id="KW-1133">Transmembrane helix</keyword>
<proteinExistence type="predicted"/>
<organism evidence="3 4">
    <name type="scientific">Hibiscus trionum</name>
    <name type="common">Flower of an hour</name>
    <dbReference type="NCBI Taxonomy" id="183268"/>
    <lineage>
        <taxon>Eukaryota</taxon>
        <taxon>Viridiplantae</taxon>
        <taxon>Streptophyta</taxon>
        <taxon>Embryophyta</taxon>
        <taxon>Tracheophyta</taxon>
        <taxon>Spermatophyta</taxon>
        <taxon>Magnoliopsida</taxon>
        <taxon>eudicotyledons</taxon>
        <taxon>Gunneridae</taxon>
        <taxon>Pentapetalae</taxon>
        <taxon>rosids</taxon>
        <taxon>malvids</taxon>
        <taxon>Malvales</taxon>
        <taxon>Malvaceae</taxon>
        <taxon>Malvoideae</taxon>
        <taxon>Hibiscus</taxon>
    </lineage>
</organism>
<feature type="compositionally biased region" description="Basic and acidic residues" evidence="1">
    <location>
        <begin position="1"/>
        <end position="21"/>
    </location>
</feature>
<evidence type="ECO:0000256" key="1">
    <source>
        <dbReference type="SAM" id="MobiDB-lite"/>
    </source>
</evidence>
<dbReference type="AlphaFoldDB" id="A0A9W7JCV2"/>
<accession>A0A9W7JCV2</accession>
<dbReference type="OrthoDB" id="1063472at2759"/>
<keyword evidence="2" id="KW-0812">Transmembrane</keyword>
<keyword evidence="2" id="KW-0472">Membrane</keyword>
<gene>
    <name evidence="3" type="ORF">HRI_004899400</name>
</gene>
<reference evidence="3" key="1">
    <citation type="submission" date="2023-05" db="EMBL/GenBank/DDBJ databases">
        <title>Genome and transcriptome analyses reveal genes involved in the formation of fine ridges on petal epidermal cells in Hibiscus trionum.</title>
        <authorList>
            <person name="Koshimizu S."/>
            <person name="Masuda S."/>
            <person name="Ishii T."/>
            <person name="Shirasu K."/>
            <person name="Hoshino A."/>
            <person name="Arita M."/>
        </authorList>
    </citation>
    <scope>NUCLEOTIDE SEQUENCE</scope>
    <source>
        <strain evidence="3">Hamamatsu line</strain>
    </source>
</reference>
<name>A0A9W7JCV2_HIBTR</name>
<keyword evidence="4" id="KW-1185">Reference proteome</keyword>
<evidence type="ECO:0000256" key="2">
    <source>
        <dbReference type="SAM" id="Phobius"/>
    </source>
</evidence>
<feature type="transmembrane region" description="Helical" evidence="2">
    <location>
        <begin position="203"/>
        <end position="226"/>
    </location>
</feature>